<dbReference type="SUPFAM" id="SSF52317">
    <property type="entry name" value="Class I glutamine amidotransferase-like"/>
    <property type="match status" value="1"/>
</dbReference>
<gene>
    <name evidence="4" type="ORF">FF011L_47630</name>
</gene>
<organism evidence="4 5">
    <name type="scientific">Roseimaritima multifibrata</name>
    <dbReference type="NCBI Taxonomy" id="1930274"/>
    <lineage>
        <taxon>Bacteria</taxon>
        <taxon>Pseudomonadati</taxon>
        <taxon>Planctomycetota</taxon>
        <taxon>Planctomycetia</taxon>
        <taxon>Pirellulales</taxon>
        <taxon>Pirellulaceae</taxon>
        <taxon>Roseimaritima</taxon>
    </lineage>
</organism>
<name>A0A517MM49_9BACT</name>
<dbReference type="InterPro" id="IPR029062">
    <property type="entry name" value="Class_I_gatase-like"/>
</dbReference>
<dbReference type="RefSeq" id="WP_145354173.1">
    <property type="nucleotide sequence ID" value="NZ_CP036262.1"/>
</dbReference>
<keyword evidence="2" id="KW-0732">Signal</keyword>
<dbReference type="AlphaFoldDB" id="A0A517MM49"/>
<feature type="compositionally biased region" description="Basic residues" evidence="1">
    <location>
        <begin position="339"/>
        <end position="348"/>
    </location>
</feature>
<dbReference type="Proteomes" id="UP000320672">
    <property type="component" value="Chromosome"/>
</dbReference>
<dbReference type="EMBL" id="CP036262">
    <property type="protein sequence ID" value="QDS95961.1"/>
    <property type="molecule type" value="Genomic_DNA"/>
</dbReference>
<proteinExistence type="predicted"/>
<keyword evidence="5" id="KW-1185">Reference proteome</keyword>
<sequence length="348" mass="38124" precursor="true">MKYLLLALFSFSGLLANADSLVFEGEAGPGKGKHIVFIAGDHEYRSEESLPALARIMAKHHGFKCTVLFNIDPQTGQIVAGTPSNIPGMEALETADLAVVFLRFQNLPAEQMQHFVDYLNRGGPVVGMRTSTHAFQIPAEQPFAKYSFQSDADDYELGFGHQVLGQTWVGHYGRNHKQSTRITPIEAKKSHPILSGVQDVWVQAGAYVGKPIDGDILTMAQPLEGMTPDSPVVESLPPQPSEWTRTYEAPNGKQGRVFTSLYGTPEDLTNDGYRRLMVNGILWASGLEKAITPDLDISLVGPFQPNTYGNQTHALGIKPEMYEGYESPIPANNNVNQPGKKKKKATAE</sequence>
<protein>
    <submittedName>
        <fullName evidence="4">Trehalose utilization</fullName>
    </submittedName>
</protein>
<accession>A0A517MM49</accession>
<dbReference type="KEGG" id="rml:FF011L_47630"/>
<evidence type="ECO:0000259" key="3">
    <source>
        <dbReference type="Pfam" id="PF06283"/>
    </source>
</evidence>
<dbReference type="InterPro" id="IPR029010">
    <property type="entry name" value="ThuA-like"/>
</dbReference>
<dbReference type="OrthoDB" id="245202at2"/>
<feature type="domain" description="ThuA-like" evidence="3">
    <location>
        <begin position="90"/>
        <end position="284"/>
    </location>
</feature>
<evidence type="ECO:0000313" key="5">
    <source>
        <dbReference type="Proteomes" id="UP000320672"/>
    </source>
</evidence>
<feature type="region of interest" description="Disordered" evidence="1">
    <location>
        <begin position="328"/>
        <end position="348"/>
    </location>
</feature>
<feature type="chain" id="PRO_5022227900" evidence="2">
    <location>
        <begin position="19"/>
        <end position="348"/>
    </location>
</feature>
<feature type="signal peptide" evidence="2">
    <location>
        <begin position="1"/>
        <end position="18"/>
    </location>
</feature>
<dbReference type="Gene3D" id="3.40.50.880">
    <property type="match status" value="1"/>
</dbReference>
<evidence type="ECO:0000313" key="4">
    <source>
        <dbReference type="EMBL" id="QDS95961.1"/>
    </source>
</evidence>
<evidence type="ECO:0000256" key="1">
    <source>
        <dbReference type="SAM" id="MobiDB-lite"/>
    </source>
</evidence>
<reference evidence="4 5" key="1">
    <citation type="submission" date="2019-02" db="EMBL/GenBank/DDBJ databases">
        <title>Deep-cultivation of Planctomycetes and their phenomic and genomic characterization uncovers novel biology.</title>
        <authorList>
            <person name="Wiegand S."/>
            <person name="Jogler M."/>
            <person name="Boedeker C."/>
            <person name="Pinto D."/>
            <person name="Vollmers J."/>
            <person name="Rivas-Marin E."/>
            <person name="Kohn T."/>
            <person name="Peeters S.H."/>
            <person name="Heuer A."/>
            <person name="Rast P."/>
            <person name="Oberbeckmann S."/>
            <person name="Bunk B."/>
            <person name="Jeske O."/>
            <person name="Meyerdierks A."/>
            <person name="Storesund J.E."/>
            <person name="Kallscheuer N."/>
            <person name="Luecker S."/>
            <person name="Lage O.M."/>
            <person name="Pohl T."/>
            <person name="Merkel B.J."/>
            <person name="Hornburger P."/>
            <person name="Mueller R.-W."/>
            <person name="Bruemmer F."/>
            <person name="Labrenz M."/>
            <person name="Spormann A.M."/>
            <person name="Op den Camp H."/>
            <person name="Overmann J."/>
            <person name="Amann R."/>
            <person name="Jetten M.S.M."/>
            <person name="Mascher T."/>
            <person name="Medema M.H."/>
            <person name="Devos D.P."/>
            <person name="Kaster A.-K."/>
            <person name="Ovreas L."/>
            <person name="Rohde M."/>
            <person name="Galperin M.Y."/>
            <person name="Jogler C."/>
        </authorList>
    </citation>
    <scope>NUCLEOTIDE SEQUENCE [LARGE SCALE GENOMIC DNA]</scope>
    <source>
        <strain evidence="4 5">FF011L</strain>
    </source>
</reference>
<evidence type="ECO:0000256" key="2">
    <source>
        <dbReference type="SAM" id="SignalP"/>
    </source>
</evidence>
<dbReference type="Pfam" id="PF06283">
    <property type="entry name" value="ThuA"/>
    <property type="match status" value="1"/>
</dbReference>